<keyword evidence="3" id="KW-1185">Reference proteome</keyword>
<feature type="domain" description="LUD" evidence="1">
    <location>
        <begin position="6"/>
        <end position="196"/>
    </location>
</feature>
<dbReference type="Pfam" id="PF02589">
    <property type="entry name" value="LUD_dom"/>
    <property type="match status" value="1"/>
</dbReference>
<evidence type="ECO:0000259" key="1">
    <source>
        <dbReference type="Pfam" id="PF02589"/>
    </source>
</evidence>
<proteinExistence type="predicted"/>
<protein>
    <submittedName>
        <fullName evidence="2">L-lactate dehydrogenase complex protein LldG</fullName>
    </submittedName>
</protein>
<organism evidence="2 3">
    <name type="scientific">Halodesulfovibrio marinisediminis DSM 17456</name>
    <dbReference type="NCBI Taxonomy" id="1121457"/>
    <lineage>
        <taxon>Bacteria</taxon>
        <taxon>Pseudomonadati</taxon>
        <taxon>Thermodesulfobacteriota</taxon>
        <taxon>Desulfovibrionia</taxon>
        <taxon>Desulfovibrionales</taxon>
        <taxon>Desulfovibrionaceae</taxon>
        <taxon>Halodesulfovibrio</taxon>
    </lineage>
</organism>
<evidence type="ECO:0000313" key="3">
    <source>
        <dbReference type="Proteomes" id="UP000184694"/>
    </source>
</evidence>
<dbReference type="OrthoDB" id="9794187at2"/>
<gene>
    <name evidence="2" type="ORF">SAMN02745161_1681</name>
</gene>
<dbReference type="InterPro" id="IPR003741">
    <property type="entry name" value="LUD_dom"/>
</dbReference>
<dbReference type="Proteomes" id="UP000184694">
    <property type="component" value="Unassembled WGS sequence"/>
</dbReference>
<reference evidence="3" key="1">
    <citation type="submission" date="2016-11" db="EMBL/GenBank/DDBJ databases">
        <authorList>
            <person name="Varghese N."/>
            <person name="Submissions S."/>
        </authorList>
    </citation>
    <scope>NUCLEOTIDE SEQUENCE [LARGE SCALE GENOMIC DNA]</scope>
    <source>
        <strain evidence="3">DSM 17456</strain>
    </source>
</reference>
<dbReference type="SUPFAM" id="SSF100950">
    <property type="entry name" value="NagB/RpiA/CoA transferase-like"/>
    <property type="match status" value="1"/>
</dbReference>
<evidence type="ECO:0000313" key="2">
    <source>
        <dbReference type="EMBL" id="SIO08561.1"/>
    </source>
</evidence>
<dbReference type="InterPro" id="IPR037171">
    <property type="entry name" value="NagB/RpiA_transferase-like"/>
</dbReference>
<sequence length="198" mass="21352">MSDLKELFREKAELVAAKVTSIKSMDEAYAYAANYVAEKNPCELLIPSSPDAPQPEFAKEKIMAAPELSDEQYAALAKECEAKGVKLIKDGMRNYMAGIDAGFTFADAGLIETGSIVQQSNGEELRLATMVSEAHIAVLPASKIYEDSIAAEQLLLELMSGVAYTAFITGPSRTADIERTLAIGAHGPLELHILLLED</sequence>
<accession>A0A1N6GM08</accession>
<dbReference type="PANTHER" id="PTHR43682">
    <property type="entry name" value="LACTATE UTILIZATION PROTEIN C"/>
    <property type="match status" value="1"/>
</dbReference>
<dbReference type="AlphaFoldDB" id="A0A1N6GM08"/>
<dbReference type="Gene3D" id="3.40.50.10420">
    <property type="entry name" value="NagB/RpiA/CoA transferase-like"/>
    <property type="match status" value="1"/>
</dbReference>
<dbReference type="EMBL" id="FSRG01000005">
    <property type="protein sequence ID" value="SIO08561.1"/>
    <property type="molecule type" value="Genomic_DNA"/>
</dbReference>
<dbReference type="RefSeq" id="WP_074216496.1">
    <property type="nucleotide sequence ID" value="NZ_FSRG01000005.1"/>
</dbReference>
<dbReference type="STRING" id="1121457.SAMN02745161_1681"/>
<name>A0A1N6GM08_9BACT</name>
<dbReference type="PANTHER" id="PTHR43682:SF1">
    <property type="entry name" value="LACTATE UTILIZATION PROTEIN C"/>
    <property type="match status" value="1"/>
</dbReference>
<dbReference type="InterPro" id="IPR024185">
    <property type="entry name" value="FTHF_cligase-like_sf"/>
</dbReference>